<dbReference type="PANTHER" id="PTHR30543">
    <property type="entry name" value="CHROMATE REDUCTASE"/>
    <property type="match status" value="1"/>
</dbReference>
<dbReference type="GO" id="GO:0016491">
    <property type="term" value="F:oxidoreductase activity"/>
    <property type="evidence" value="ECO:0007669"/>
    <property type="project" value="InterPro"/>
</dbReference>
<evidence type="ECO:0000313" key="2">
    <source>
        <dbReference type="Proteomes" id="UP000694867"/>
    </source>
</evidence>
<dbReference type="RefSeq" id="XP_003743891.1">
    <property type="nucleotide sequence ID" value="XM_003743843.2"/>
</dbReference>
<dbReference type="Gene3D" id="3.40.50.360">
    <property type="match status" value="1"/>
</dbReference>
<evidence type="ECO:0000313" key="3">
    <source>
        <dbReference type="RefSeq" id="XP_003743891.1"/>
    </source>
</evidence>
<protein>
    <submittedName>
        <fullName evidence="3">Uncharacterized protein LOC100903418</fullName>
    </submittedName>
</protein>
<sequence length="194" mass="21917">MKVVLFVGSVRPGRMAERVAKMVRNYISQWGDIEVITFDPLEKSHLTEVREPVHFSSNPSENLLTDQETIENADGFIVVCSEYNRSIPPVCSAMMCNFPPKSYAAKPVVFVNYSLGQYGGVSATMNLRQFCTELSMIPLQASINLPLVNKTVSEDGHLEDATYERQMERAFSQLLWYARVMRKARIEGDDPFPA</sequence>
<keyword evidence="2" id="KW-1185">Reference proteome</keyword>
<gene>
    <name evidence="3" type="primary">LOC100903418</name>
</gene>
<dbReference type="KEGG" id="goe:100903418"/>
<name>A0AAJ6VXP2_9ACAR</name>
<dbReference type="Proteomes" id="UP000694867">
    <property type="component" value="Unplaced"/>
</dbReference>
<dbReference type="Pfam" id="PF03358">
    <property type="entry name" value="FMN_red"/>
    <property type="match status" value="1"/>
</dbReference>
<dbReference type="GO" id="GO:0005829">
    <property type="term" value="C:cytosol"/>
    <property type="evidence" value="ECO:0007669"/>
    <property type="project" value="TreeGrafter"/>
</dbReference>
<dbReference type="PANTHER" id="PTHR30543:SF21">
    <property type="entry name" value="NAD(P)H-DEPENDENT FMN REDUCTASE LOT6"/>
    <property type="match status" value="1"/>
</dbReference>
<organism evidence="2 3">
    <name type="scientific">Galendromus occidentalis</name>
    <name type="common">western predatory mite</name>
    <dbReference type="NCBI Taxonomy" id="34638"/>
    <lineage>
        <taxon>Eukaryota</taxon>
        <taxon>Metazoa</taxon>
        <taxon>Ecdysozoa</taxon>
        <taxon>Arthropoda</taxon>
        <taxon>Chelicerata</taxon>
        <taxon>Arachnida</taxon>
        <taxon>Acari</taxon>
        <taxon>Parasitiformes</taxon>
        <taxon>Mesostigmata</taxon>
        <taxon>Gamasina</taxon>
        <taxon>Phytoseioidea</taxon>
        <taxon>Phytoseiidae</taxon>
        <taxon>Typhlodrominae</taxon>
        <taxon>Galendromus</taxon>
    </lineage>
</organism>
<dbReference type="AlphaFoldDB" id="A0AAJ6VXP2"/>
<dbReference type="InterPro" id="IPR050712">
    <property type="entry name" value="NAD(P)H-dep_reductase"/>
</dbReference>
<dbReference type="GO" id="GO:0010181">
    <property type="term" value="F:FMN binding"/>
    <property type="evidence" value="ECO:0007669"/>
    <property type="project" value="TreeGrafter"/>
</dbReference>
<reference evidence="3" key="1">
    <citation type="submission" date="2025-08" db="UniProtKB">
        <authorList>
            <consortium name="RefSeq"/>
        </authorList>
    </citation>
    <scope>IDENTIFICATION</scope>
</reference>
<dbReference type="InterPro" id="IPR029039">
    <property type="entry name" value="Flavoprotein-like_sf"/>
</dbReference>
<evidence type="ECO:0000259" key="1">
    <source>
        <dbReference type="Pfam" id="PF03358"/>
    </source>
</evidence>
<dbReference type="GeneID" id="100903418"/>
<accession>A0AAJ6VXP2</accession>
<feature type="domain" description="NADPH-dependent FMN reductase-like" evidence="1">
    <location>
        <begin position="1"/>
        <end position="143"/>
    </location>
</feature>
<dbReference type="InterPro" id="IPR005025">
    <property type="entry name" value="FMN_Rdtase-like_dom"/>
</dbReference>
<proteinExistence type="predicted"/>
<dbReference type="SUPFAM" id="SSF52218">
    <property type="entry name" value="Flavoproteins"/>
    <property type="match status" value="1"/>
</dbReference>